<evidence type="ECO:0000313" key="9">
    <source>
        <dbReference type="EMBL" id="KAG5177418.1"/>
    </source>
</evidence>
<dbReference type="InterPro" id="IPR023696">
    <property type="entry name" value="Ureohydrolase_dom_sf"/>
</dbReference>
<dbReference type="Pfam" id="PF00850">
    <property type="entry name" value="Hist_deacetyl"/>
    <property type="match status" value="1"/>
</dbReference>
<gene>
    <name evidence="9" type="ORF">JKP88DRAFT_332442</name>
</gene>
<feature type="binding site" evidence="6">
    <location>
        <position position="79"/>
    </location>
    <ligand>
        <name>substrate</name>
    </ligand>
</feature>
<keyword evidence="7" id="KW-0479">Metal-binding</keyword>
<dbReference type="InterPro" id="IPR037138">
    <property type="entry name" value="His_deacetylse_dom_sf"/>
</dbReference>
<dbReference type="OrthoDB" id="73273at2759"/>
<feature type="active site" description="Proton acceptor" evidence="5">
    <location>
        <position position="121"/>
    </location>
</feature>
<keyword evidence="2 4" id="KW-0378">Hydrolase</keyword>
<evidence type="ECO:0000256" key="7">
    <source>
        <dbReference type="PIRSR" id="PIRSR037913-3"/>
    </source>
</evidence>
<comment type="subcellular location">
    <subcellularLocation>
        <location evidence="4">Nucleus</location>
    </subcellularLocation>
</comment>
<dbReference type="PRINTS" id="PR01271">
    <property type="entry name" value="HISDACETLASE"/>
</dbReference>
<protein>
    <recommendedName>
        <fullName evidence="1 4">Histone deacetylase</fullName>
        <ecNumber evidence="1 4">3.5.1.98</ecNumber>
    </recommendedName>
</protein>
<dbReference type="PANTHER" id="PTHR10625:SF10">
    <property type="entry name" value="HISTONE DEACETYLASE HDAC1"/>
    <property type="match status" value="1"/>
</dbReference>
<keyword evidence="4" id="KW-0539">Nucleus</keyword>
<keyword evidence="4" id="KW-0805">Transcription regulation</keyword>
<evidence type="ECO:0000313" key="10">
    <source>
        <dbReference type="Proteomes" id="UP000664859"/>
    </source>
</evidence>
<dbReference type="SUPFAM" id="SSF52768">
    <property type="entry name" value="Arginase/deacetylase"/>
    <property type="match status" value="1"/>
</dbReference>
<dbReference type="InterPro" id="IPR000286">
    <property type="entry name" value="HDACs"/>
</dbReference>
<feature type="binding site" evidence="7">
    <location>
        <position position="246"/>
    </location>
    <ligand>
        <name>a divalent metal cation</name>
        <dbReference type="ChEBI" id="CHEBI:60240"/>
    </ligand>
</feature>
<evidence type="ECO:0000256" key="2">
    <source>
        <dbReference type="ARBA" id="ARBA00022801"/>
    </source>
</evidence>
<keyword evidence="4" id="KW-0804">Transcription</keyword>
<evidence type="ECO:0000259" key="8">
    <source>
        <dbReference type="Pfam" id="PF00850"/>
    </source>
</evidence>
<dbReference type="InterPro" id="IPR023801">
    <property type="entry name" value="His_deacetylse_dom"/>
</dbReference>
<dbReference type="GO" id="GO:0046872">
    <property type="term" value="F:metal ion binding"/>
    <property type="evidence" value="ECO:0007669"/>
    <property type="project" value="UniProtKB-KW"/>
</dbReference>
<keyword evidence="10" id="KW-1185">Reference proteome</keyword>
<dbReference type="InterPro" id="IPR003084">
    <property type="entry name" value="HDAC_I/II"/>
</dbReference>
<comment type="caution">
    <text evidence="9">The sequence shown here is derived from an EMBL/GenBank/DDBJ whole genome shotgun (WGS) entry which is preliminary data.</text>
</comment>
<evidence type="ECO:0000256" key="5">
    <source>
        <dbReference type="PIRSR" id="PIRSR037913-1"/>
    </source>
</evidence>
<feature type="binding site" evidence="6">
    <location>
        <position position="129"/>
    </location>
    <ligand>
        <name>substrate</name>
    </ligand>
</feature>
<comment type="catalytic activity">
    <reaction evidence="4">
        <text>N(6)-acetyl-L-lysyl-[histone] + H2O = L-lysyl-[histone] + acetate</text>
        <dbReference type="Rhea" id="RHEA:58196"/>
        <dbReference type="Rhea" id="RHEA-COMP:9845"/>
        <dbReference type="Rhea" id="RHEA-COMP:11338"/>
        <dbReference type="ChEBI" id="CHEBI:15377"/>
        <dbReference type="ChEBI" id="CHEBI:29969"/>
        <dbReference type="ChEBI" id="CHEBI:30089"/>
        <dbReference type="ChEBI" id="CHEBI:61930"/>
        <dbReference type="EC" id="3.5.1.98"/>
    </reaction>
</comment>
<evidence type="ECO:0000256" key="4">
    <source>
        <dbReference type="PIRNR" id="PIRNR037913"/>
    </source>
</evidence>
<evidence type="ECO:0000256" key="6">
    <source>
        <dbReference type="PIRSR" id="PIRSR037913-2"/>
    </source>
</evidence>
<proteinExistence type="inferred from homology"/>
<accession>A0A835YMW5</accession>
<dbReference type="PRINTS" id="PR01270">
    <property type="entry name" value="HDASUPER"/>
</dbReference>
<feature type="binding site" evidence="6">
    <location>
        <position position="285"/>
    </location>
    <ligand>
        <name>substrate</name>
    </ligand>
</feature>
<dbReference type="EC" id="3.5.1.98" evidence="1 4"/>
<dbReference type="GO" id="GO:0040029">
    <property type="term" value="P:epigenetic regulation of gene expression"/>
    <property type="evidence" value="ECO:0007669"/>
    <property type="project" value="TreeGrafter"/>
</dbReference>
<dbReference type="AlphaFoldDB" id="A0A835YMW5"/>
<feature type="domain" description="Histone deacetylase" evidence="8">
    <location>
        <begin position="21"/>
        <end position="300"/>
    </location>
</feature>
<dbReference type="Proteomes" id="UP000664859">
    <property type="component" value="Unassembled WGS sequence"/>
</dbReference>
<dbReference type="PIRSF" id="PIRSF037913">
    <property type="entry name" value="His_deacetylse_1"/>
    <property type="match status" value="1"/>
</dbReference>
<feature type="binding site" evidence="7">
    <location>
        <position position="158"/>
    </location>
    <ligand>
        <name>a divalent metal cation</name>
        <dbReference type="ChEBI" id="CHEBI:60240"/>
    </ligand>
</feature>
<feature type="binding site" evidence="7">
    <location>
        <position position="156"/>
    </location>
    <ligand>
        <name>a divalent metal cation</name>
        <dbReference type="ChEBI" id="CHEBI:60240"/>
    </ligand>
</feature>
<dbReference type="Gene3D" id="3.40.800.20">
    <property type="entry name" value="Histone deacetylase domain"/>
    <property type="match status" value="1"/>
</dbReference>
<dbReference type="GO" id="GO:0141221">
    <property type="term" value="F:histone deacetylase activity, hydrolytic mechanism"/>
    <property type="evidence" value="ECO:0007669"/>
    <property type="project" value="UniProtKB-EC"/>
</dbReference>
<organism evidence="9 10">
    <name type="scientific">Tribonema minus</name>
    <dbReference type="NCBI Taxonomy" id="303371"/>
    <lineage>
        <taxon>Eukaryota</taxon>
        <taxon>Sar</taxon>
        <taxon>Stramenopiles</taxon>
        <taxon>Ochrophyta</taxon>
        <taxon>PX clade</taxon>
        <taxon>Xanthophyceae</taxon>
        <taxon>Tribonematales</taxon>
        <taxon>Tribonemataceae</taxon>
        <taxon>Tribonema</taxon>
    </lineage>
</organism>
<reference evidence="9" key="1">
    <citation type="submission" date="2021-02" db="EMBL/GenBank/DDBJ databases">
        <title>First Annotated Genome of the Yellow-green Alga Tribonema minus.</title>
        <authorList>
            <person name="Mahan K.M."/>
        </authorList>
    </citation>
    <scope>NUCLEOTIDE SEQUENCE</scope>
    <source>
        <strain evidence="9">UTEX B ZZ1240</strain>
    </source>
</reference>
<dbReference type="GO" id="GO:0000118">
    <property type="term" value="C:histone deacetylase complex"/>
    <property type="evidence" value="ECO:0007669"/>
    <property type="project" value="UniProtKB-ARBA"/>
</dbReference>
<comment type="similarity">
    <text evidence="4">Belongs to the histone deacetylase family. HD Type 1 subfamily.</text>
</comment>
<sequence>MHSTAYERLCGLMAAHDGRDALLYSLMDACVLTQRLTVTAPALAAASHVAAFHSQEFIKALQRPPDDEDALETYGLVDDCEVFPGLWNYACAVAGASLQAAALLARGAADVAINWGGGRHHASRARAAGFCFVNDCTLATLHLLRKFKRVLYVDVDVHHPDGVQDAFYQSDAVLCLSLHHWSPGFFPHPAGAPHETGRGRGAGYNVNVPLAERCCDAAYQGVFDAVFDAAVDAFRPACVVLQCGADALGADPIGRLNLTTRGLQACVRRVIAARLPTLVLGGGGYDGAATARLWTALTATAIGEGAEEALPSSVPDHPHFARYGPSFDMHTAPRRLRDANAPEALRAARDRALATLDVVRKKRLAAAAAAARRPPAPAPLSAAARTAQVEVAEKGCVQ</sequence>
<keyword evidence="3 4" id="KW-0156">Chromatin regulator</keyword>
<name>A0A835YMW5_9STRA</name>
<dbReference type="EMBL" id="JAFCMP010000525">
    <property type="protein sequence ID" value="KAG5177418.1"/>
    <property type="molecule type" value="Genomic_DNA"/>
</dbReference>
<evidence type="ECO:0000256" key="3">
    <source>
        <dbReference type="ARBA" id="ARBA00022853"/>
    </source>
</evidence>
<dbReference type="PANTHER" id="PTHR10625">
    <property type="entry name" value="HISTONE DEACETYLASE HDAC1-RELATED"/>
    <property type="match status" value="1"/>
</dbReference>
<evidence type="ECO:0000256" key="1">
    <source>
        <dbReference type="ARBA" id="ARBA00012111"/>
    </source>
</evidence>